<organism evidence="2 3">
    <name type="scientific">Moesziomyces aphidis</name>
    <name type="common">Pseudozyma aphidis</name>
    <dbReference type="NCBI Taxonomy" id="84754"/>
    <lineage>
        <taxon>Eukaryota</taxon>
        <taxon>Fungi</taxon>
        <taxon>Dikarya</taxon>
        <taxon>Basidiomycota</taxon>
        <taxon>Ustilaginomycotina</taxon>
        <taxon>Ustilaginomycetes</taxon>
        <taxon>Ustilaginales</taxon>
        <taxon>Ustilaginaceae</taxon>
        <taxon>Moesziomyces</taxon>
    </lineage>
</organism>
<keyword evidence="3" id="KW-1185">Reference proteome</keyword>
<dbReference type="OrthoDB" id="10412507at2759"/>
<dbReference type="AlphaFoldDB" id="W3VLG9"/>
<protein>
    <submittedName>
        <fullName evidence="2">Uncharacterized protein</fullName>
    </submittedName>
</protein>
<gene>
    <name evidence="2" type="ORF">PaG_04079</name>
</gene>
<evidence type="ECO:0000313" key="2">
    <source>
        <dbReference type="EMBL" id="ETS61596.1"/>
    </source>
</evidence>
<dbReference type="EMBL" id="AWNI01000014">
    <property type="protein sequence ID" value="ETS61596.1"/>
    <property type="molecule type" value="Genomic_DNA"/>
</dbReference>
<feature type="compositionally biased region" description="Gly residues" evidence="1">
    <location>
        <begin position="86"/>
        <end position="100"/>
    </location>
</feature>
<proteinExistence type="predicted"/>
<name>W3VLG9_MOEAP</name>
<comment type="caution">
    <text evidence="2">The sequence shown here is derived from an EMBL/GenBank/DDBJ whole genome shotgun (WGS) entry which is preliminary data.</text>
</comment>
<feature type="region of interest" description="Disordered" evidence="1">
    <location>
        <begin position="47"/>
        <end position="66"/>
    </location>
</feature>
<reference evidence="2 3" key="1">
    <citation type="journal article" date="2014" name="Genome Announc.">
        <title>Genome sequence of the basidiomycetous fungus Pseudozyma aphidis DSM70725, an efficient producer of biosurfactant mannosylerythritol lipids.</title>
        <authorList>
            <person name="Lorenz S."/>
            <person name="Guenther M."/>
            <person name="Grumaz C."/>
            <person name="Rupp S."/>
            <person name="Zibek S."/>
            <person name="Sohn K."/>
        </authorList>
    </citation>
    <scope>NUCLEOTIDE SEQUENCE [LARGE SCALE GENOMIC DNA]</scope>
    <source>
        <strain evidence="3">ATCC 32657 / CBS 517.83 / DSM 70725 / JCM 10318 / NBRC 10182 / NRRL Y-7954 / St-0401</strain>
    </source>
</reference>
<dbReference type="HOGENOM" id="CLU_1256517_0_0_1"/>
<evidence type="ECO:0000313" key="3">
    <source>
        <dbReference type="Proteomes" id="UP000019462"/>
    </source>
</evidence>
<dbReference type="Proteomes" id="UP000019462">
    <property type="component" value="Unassembled WGS sequence"/>
</dbReference>
<feature type="region of interest" description="Disordered" evidence="1">
    <location>
        <begin position="76"/>
        <end position="108"/>
    </location>
</feature>
<accession>W3VLG9</accession>
<sequence>MATSGENRAAIIASLCMGRHVLPYRSAARPICADAMDEDKLSASADMAVNKGKEDSNSLSQPDSNVDVASVHAVTIISTTTRRRSGGGGRGGRSQGGGGSRCPPRTPAIPVVAATPHRTASRFMGSASSSEEHARTSSTPLYLPLAAPIWASPNTTPCAQREDRRDQQPSSSSTLVVRLVDARTADLPEPFSRPTACFAGSVHDSRWLSKCGTIQDNIAS</sequence>
<evidence type="ECO:0000256" key="1">
    <source>
        <dbReference type="SAM" id="MobiDB-lite"/>
    </source>
</evidence>
<feature type="region of interest" description="Disordered" evidence="1">
    <location>
        <begin position="153"/>
        <end position="175"/>
    </location>
</feature>